<evidence type="ECO:0000313" key="1">
    <source>
        <dbReference type="EMBL" id="EWS77688.1"/>
    </source>
</evidence>
<dbReference type="EMBL" id="JAJPPU010000002">
    <property type="protein sequence ID" value="MCD8472866.1"/>
    <property type="molecule type" value="Genomic_DNA"/>
</dbReference>
<dbReference type="AlphaFoldDB" id="Z9JI52"/>
<reference evidence="1 3" key="1">
    <citation type="journal article" date="2014" name="Genome Announc.">
        <title>Draft Genome Sequence of Xylella fastidiosa Pear Leaf Scorch Strain in Taiwan.</title>
        <authorList>
            <person name="Su C.C."/>
            <person name="Deng W.L."/>
            <person name="Jan F.J."/>
            <person name="Chang C.J."/>
            <person name="Huang H."/>
            <person name="Chen J."/>
        </authorList>
    </citation>
    <scope>NUCLEOTIDE SEQUENCE [LARGE SCALE GENOMIC DNA]</scope>
    <source>
        <strain evidence="1 3">PLS229</strain>
    </source>
</reference>
<proteinExistence type="predicted"/>
<dbReference type="GeneID" id="68899736"/>
<evidence type="ECO:0000313" key="3">
    <source>
        <dbReference type="Proteomes" id="UP000020406"/>
    </source>
</evidence>
<dbReference type="RefSeq" id="WP_038271834.1">
    <property type="nucleotide sequence ID" value="NZ_CP053627.1"/>
</dbReference>
<gene>
    <name evidence="1" type="ORF">AF72_09685</name>
    <name evidence="2" type="ORF">LPH55_05145</name>
</gene>
<organism evidence="1 3">
    <name type="scientific">Xylella taiwanensis</name>
    <dbReference type="NCBI Taxonomy" id="1444770"/>
    <lineage>
        <taxon>Bacteria</taxon>
        <taxon>Pseudomonadati</taxon>
        <taxon>Pseudomonadota</taxon>
        <taxon>Gammaproteobacteria</taxon>
        <taxon>Lysobacterales</taxon>
        <taxon>Lysobacteraceae</taxon>
        <taxon>Xylella</taxon>
    </lineage>
</organism>
<reference evidence="2" key="2">
    <citation type="submission" date="2021-11" db="EMBL/GenBank/DDBJ databases">
        <title>Genome sequence of Xylella taiwanensis PLS432.</title>
        <authorList>
            <person name="Weng L.-W."/>
            <person name="Su C.-C."/>
            <person name="Tsai C.-W."/>
            <person name="Kuo C.-H."/>
        </authorList>
    </citation>
    <scope>NUCLEOTIDE SEQUENCE</scope>
    <source>
        <strain evidence="2">PLS432</strain>
    </source>
</reference>
<dbReference type="EMBL" id="JDSQ01000016">
    <property type="protein sequence ID" value="EWS77688.1"/>
    <property type="molecule type" value="Genomic_DNA"/>
</dbReference>
<evidence type="ECO:0000313" key="4">
    <source>
        <dbReference type="Proteomes" id="UP001430701"/>
    </source>
</evidence>
<comment type="caution">
    <text evidence="1">The sequence shown here is derived from an EMBL/GenBank/DDBJ whole genome shotgun (WGS) entry which is preliminary data.</text>
</comment>
<accession>Z9JI52</accession>
<protein>
    <submittedName>
        <fullName evidence="1">Uncharacterized protein</fullName>
    </submittedName>
</protein>
<name>Z9JI52_9GAMM</name>
<keyword evidence="4" id="KW-1185">Reference proteome</keyword>
<dbReference type="Proteomes" id="UP001430701">
    <property type="component" value="Unassembled WGS sequence"/>
</dbReference>
<dbReference type="Proteomes" id="UP000020406">
    <property type="component" value="Unassembled WGS sequence"/>
</dbReference>
<evidence type="ECO:0000313" key="2">
    <source>
        <dbReference type="EMBL" id="MCD8472866.1"/>
    </source>
</evidence>
<sequence length="64" mass="7256">MLEIIQDKTALPEASYPFDDASIDALSRWYLGGIHLHMANDFGGCTWNHVEFVQCRCSVVKELL</sequence>
<dbReference type="KEGG" id="xtw:AB672_00405"/>
<dbReference type="PATRIC" id="fig|1444770.3.peg.2301"/>